<sequence length="269" mass="31214">MDEQLAIQKLLRSHLLAAQSKNPKFSLRSYSRKVGIHHGALSAIMNGKRNVSKDLAEKITRKLLIDPQSRNEILNLFPEKRKYRTVEEMEQDEAAPKYLEIEASTFKLMAEWEHFAVLSLIKTDDFINDYGWIASRLGISKYRSQEVVERLLDLGFLEIRKGELVRVQAKIRSSDDTVSLSVRKSHEENLELAKESLHRDSIQERDFTYITMPVDPSKMAQAKEMIRKFQDELSDVLESGEKKEVYRLAVQFFPLTKLTQQNLSKDNLQ</sequence>
<dbReference type="InterPro" id="IPR011873">
    <property type="entry name" value="CHP02147"/>
</dbReference>
<dbReference type="AlphaFoldDB" id="A0AAX4HLY4"/>
<proteinExistence type="predicted"/>
<protein>
    <submittedName>
        <fullName evidence="2">TIGR02147 family protein</fullName>
    </submittedName>
</protein>
<evidence type="ECO:0000313" key="2">
    <source>
        <dbReference type="EMBL" id="WPU64178.1"/>
    </source>
</evidence>
<organism evidence="2 3">
    <name type="scientific">Peredibacter starrii</name>
    <dbReference type="NCBI Taxonomy" id="28202"/>
    <lineage>
        <taxon>Bacteria</taxon>
        <taxon>Pseudomonadati</taxon>
        <taxon>Bdellovibrionota</taxon>
        <taxon>Bacteriovoracia</taxon>
        <taxon>Bacteriovoracales</taxon>
        <taxon>Bacteriovoracaceae</taxon>
        <taxon>Peredibacter</taxon>
    </lineage>
</organism>
<keyword evidence="3" id="KW-1185">Reference proteome</keyword>
<feature type="domain" description="DUF4423" evidence="1">
    <location>
        <begin position="100"/>
        <end position="255"/>
    </location>
</feature>
<evidence type="ECO:0000259" key="1">
    <source>
        <dbReference type="Pfam" id="PF14394"/>
    </source>
</evidence>
<gene>
    <name evidence="2" type="ORF">SOO65_15900</name>
</gene>
<reference evidence="2 3" key="1">
    <citation type="submission" date="2023-11" db="EMBL/GenBank/DDBJ databases">
        <title>Peredibacter starrii A3.12.</title>
        <authorList>
            <person name="Mitchell R.J."/>
        </authorList>
    </citation>
    <scope>NUCLEOTIDE SEQUENCE [LARGE SCALE GENOMIC DNA]</scope>
    <source>
        <strain evidence="2 3">A3.12</strain>
    </source>
</reference>
<dbReference type="NCBIfam" id="TIGR02147">
    <property type="entry name" value="Fsuc_second"/>
    <property type="match status" value="1"/>
</dbReference>
<dbReference type="EMBL" id="CP139487">
    <property type="protein sequence ID" value="WPU64178.1"/>
    <property type="molecule type" value="Genomic_DNA"/>
</dbReference>
<dbReference type="KEGG" id="psti:SOO65_15900"/>
<dbReference type="Pfam" id="PF14394">
    <property type="entry name" value="DUF4423"/>
    <property type="match status" value="1"/>
</dbReference>
<accession>A0AAX4HLY4</accession>
<name>A0AAX4HLY4_9BACT</name>
<evidence type="ECO:0000313" key="3">
    <source>
        <dbReference type="Proteomes" id="UP001324634"/>
    </source>
</evidence>
<dbReference type="Proteomes" id="UP001324634">
    <property type="component" value="Chromosome"/>
</dbReference>
<dbReference type="InterPro" id="IPR025537">
    <property type="entry name" value="DUF4423"/>
</dbReference>
<dbReference type="CDD" id="cd00093">
    <property type="entry name" value="HTH_XRE"/>
    <property type="match status" value="1"/>
</dbReference>
<dbReference type="InterPro" id="IPR001387">
    <property type="entry name" value="Cro/C1-type_HTH"/>
</dbReference>
<dbReference type="RefSeq" id="WP_321392478.1">
    <property type="nucleotide sequence ID" value="NZ_CP139487.1"/>
</dbReference>